<feature type="region of interest" description="Disordered" evidence="2">
    <location>
        <begin position="563"/>
        <end position="600"/>
    </location>
</feature>
<dbReference type="InterPro" id="IPR036691">
    <property type="entry name" value="Endo/exonu/phosph_ase_sf"/>
</dbReference>
<proteinExistence type="predicted"/>
<dbReference type="EMBL" id="CAJVPJ010001404">
    <property type="protein sequence ID" value="CAG8589878.1"/>
    <property type="molecule type" value="Genomic_DNA"/>
</dbReference>
<dbReference type="AlphaFoldDB" id="A0A9N9G7A5"/>
<dbReference type="OrthoDB" id="2411800at2759"/>
<comment type="caution">
    <text evidence="3">The sequence shown here is derived from an EMBL/GenBank/DDBJ whole genome shotgun (WGS) entry which is preliminary data.</text>
</comment>
<dbReference type="SUPFAM" id="SSF56219">
    <property type="entry name" value="DNase I-like"/>
    <property type="match status" value="1"/>
</dbReference>
<feature type="compositionally biased region" description="Basic and acidic residues" evidence="2">
    <location>
        <begin position="370"/>
        <end position="403"/>
    </location>
</feature>
<gene>
    <name evidence="3" type="ORF">POCULU_LOCUS6918</name>
</gene>
<feature type="coiled-coil region" evidence="1">
    <location>
        <begin position="274"/>
        <end position="301"/>
    </location>
</feature>
<dbReference type="Proteomes" id="UP000789572">
    <property type="component" value="Unassembled WGS sequence"/>
</dbReference>
<evidence type="ECO:0000313" key="4">
    <source>
        <dbReference type="Proteomes" id="UP000789572"/>
    </source>
</evidence>
<evidence type="ECO:0000256" key="1">
    <source>
        <dbReference type="SAM" id="Coils"/>
    </source>
</evidence>
<protein>
    <submittedName>
        <fullName evidence="3">2525_t:CDS:1</fullName>
    </submittedName>
</protein>
<accession>A0A9N9G7A5</accession>
<evidence type="ECO:0000313" key="3">
    <source>
        <dbReference type="EMBL" id="CAG8589878.1"/>
    </source>
</evidence>
<dbReference type="Gene3D" id="3.60.10.10">
    <property type="entry name" value="Endonuclease/exonuclease/phosphatase"/>
    <property type="match status" value="1"/>
</dbReference>
<name>A0A9N9G7A5_9GLOM</name>
<keyword evidence="1" id="KW-0175">Coiled coil</keyword>
<reference evidence="3" key="1">
    <citation type="submission" date="2021-06" db="EMBL/GenBank/DDBJ databases">
        <authorList>
            <person name="Kallberg Y."/>
            <person name="Tangrot J."/>
            <person name="Rosling A."/>
        </authorList>
    </citation>
    <scope>NUCLEOTIDE SEQUENCE</scope>
    <source>
        <strain evidence="3">IA702</strain>
    </source>
</reference>
<feature type="region of interest" description="Disordered" evidence="2">
    <location>
        <begin position="620"/>
        <end position="665"/>
    </location>
</feature>
<feature type="compositionally biased region" description="Basic and acidic residues" evidence="2">
    <location>
        <begin position="634"/>
        <end position="665"/>
    </location>
</feature>
<feature type="compositionally biased region" description="Basic and acidic residues" evidence="2">
    <location>
        <begin position="302"/>
        <end position="333"/>
    </location>
</feature>
<feature type="compositionally biased region" description="Polar residues" evidence="2">
    <location>
        <begin position="338"/>
        <end position="351"/>
    </location>
</feature>
<evidence type="ECO:0000256" key="2">
    <source>
        <dbReference type="SAM" id="MobiDB-lite"/>
    </source>
</evidence>
<feature type="region of interest" description="Disordered" evidence="2">
    <location>
        <begin position="302"/>
        <end position="403"/>
    </location>
</feature>
<sequence length="1128" mass="131968">MWNTESSKYFIKKIIKEYGKEIAQEGSVSALGLEDHLDKMVAKAMNVDKNIITLARQWRVVLERAAFTEGIDKIKEVLGREQEVATTQPEKLNKTTQEIEMGTEEALITEAERDKEIESHGNIRQIFQHQEKVNSNERVADRTKVSEIMKDIQLVENSIEIRPCKNEIEDRLEIHPCKNEIENRLEQLVEIGKSRSGDTSLDCSVWAPKPEACKDKGEVKAKVAAVKILGDNAEQREKSIRWSLRGNKHIKAIQEKFVNGNQWCIIYFDCKGGYEEAKAKLEKKKDEFDQLNLILEEKTEKENLKGKKVPQNEKKMKETRETQARHELKEIQKKRATLYNQTEKGESSTNDISRKRKEVLPDRVEEEETVPIKDKGKRRMYESETLLEEKETSSKSSDRDNEWKPYPRIEETITVWDIPHYISRSQVFFAIKHLGRIKNIEMIRENSGKTRAEVSFEEGSSFVQGIETWVIPLTNDLLVRITPGTNRKEILENRKQFIAKLFNIPQNINEVLLLRQLKHTGAKAVHVFKNSNGNNKGYALTHNAKPCEILDSEEKYKQEQYTQDLNTRGFKRREPTSNKSPSLYRSKKKITREKVKSEDKRIQALERKLSSFETLVNQEGKLERQMRAETSTNQDKEKYRKGTERGEGRGRLCDENRDRREKQESIKIGAHNINGTKEDNTKVELLAEYGEQEGKWINTKEYGYSSFWTETEKGKHKGSGIGLLVDQNWLRNMGVCKRFSPYLLKAEFFFRKVVFQVWIVYLPPKNEEVTKKVHKILIEEITKNRKNTIYTILGDFNTVLNERLDMSSKGKRNADTGTRITKWLKNTDHIETFRFCNPELIKYSWSNGNVSTRIDHIWTTLDMRSLILDSNIEQMETVTDSDHGIVWLQLDSTGILEKNKQRSKKGQKETRRLYQYHKATEEDWNNYSQELIAKAIQAAASKHIPSTKTQNSKSQIRKEATKSLTYSRAKVLGRIFRKGSKDLGQSIDGLERAILNARIEHLNTEYKTNIPRLPESWNKEYCIEIKEWWNVLKEKARKEMQAAKEKEIKEKIEERFALMPKNQKQMLNKLLERPHNKIIVDRVLVQGKNKFESKKLVTESDDIKREVERHFKEQFRKRKHQFEQIDLE</sequence>
<keyword evidence="4" id="KW-1185">Reference proteome</keyword>
<organism evidence="3 4">
    <name type="scientific">Paraglomus occultum</name>
    <dbReference type="NCBI Taxonomy" id="144539"/>
    <lineage>
        <taxon>Eukaryota</taxon>
        <taxon>Fungi</taxon>
        <taxon>Fungi incertae sedis</taxon>
        <taxon>Mucoromycota</taxon>
        <taxon>Glomeromycotina</taxon>
        <taxon>Glomeromycetes</taxon>
        <taxon>Paraglomerales</taxon>
        <taxon>Paraglomeraceae</taxon>
        <taxon>Paraglomus</taxon>
    </lineage>
</organism>